<keyword evidence="1" id="KW-0472">Membrane</keyword>
<sequence length="72" mass="7836">MTADPWWQRLDAERWVYRVGLLAAPSMGNALGLALDLGVLALLCPPRSRARIHGPVPALPTTAEYALEGRGR</sequence>
<organism evidence="2">
    <name type="scientific">uncultured Blastococcus sp</name>
    <dbReference type="NCBI Taxonomy" id="217144"/>
    <lineage>
        <taxon>Bacteria</taxon>
        <taxon>Bacillati</taxon>
        <taxon>Actinomycetota</taxon>
        <taxon>Actinomycetes</taxon>
        <taxon>Geodermatophilales</taxon>
        <taxon>Geodermatophilaceae</taxon>
        <taxon>Blastococcus</taxon>
        <taxon>environmental samples</taxon>
    </lineage>
</organism>
<feature type="transmembrane region" description="Helical" evidence="1">
    <location>
        <begin position="15"/>
        <end position="43"/>
    </location>
</feature>
<evidence type="ECO:0000256" key="1">
    <source>
        <dbReference type="SAM" id="Phobius"/>
    </source>
</evidence>
<dbReference type="AlphaFoldDB" id="A0A6J4IS69"/>
<accession>A0A6J4IS69</accession>
<evidence type="ECO:0000313" key="2">
    <source>
        <dbReference type="EMBL" id="CAA9257772.1"/>
    </source>
</evidence>
<gene>
    <name evidence="2" type="ORF">AVDCRST_MAG57-2470</name>
</gene>
<protein>
    <submittedName>
        <fullName evidence="2">Uncharacterized protein</fullName>
    </submittedName>
</protein>
<keyword evidence="1" id="KW-0812">Transmembrane</keyword>
<dbReference type="EMBL" id="CADCTI010000202">
    <property type="protein sequence ID" value="CAA9257772.1"/>
    <property type="molecule type" value="Genomic_DNA"/>
</dbReference>
<reference evidence="2" key="1">
    <citation type="submission" date="2020-02" db="EMBL/GenBank/DDBJ databases">
        <authorList>
            <person name="Meier V. D."/>
        </authorList>
    </citation>
    <scope>NUCLEOTIDE SEQUENCE</scope>
    <source>
        <strain evidence="2">AVDCRST_MAG57</strain>
    </source>
</reference>
<keyword evidence="1" id="KW-1133">Transmembrane helix</keyword>
<name>A0A6J4IS69_9ACTN</name>
<proteinExistence type="predicted"/>